<evidence type="ECO:0000313" key="16">
    <source>
        <dbReference type="EMBL" id="SHE42326.1"/>
    </source>
</evidence>
<dbReference type="InterPro" id="IPR001692">
    <property type="entry name" value="Histidinol_DH_CS"/>
</dbReference>
<dbReference type="GO" id="GO:0051287">
    <property type="term" value="F:NAD binding"/>
    <property type="evidence" value="ECO:0007669"/>
    <property type="project" value="InterPro"/>
</dbReference>
<feature type="binding site" evidence="8 13">
    <location>
        <position position="416"/>
    </location>
    <ligand>
        <name>Zn(2+)</name>
        <dbReference type="ChEBI" id="CHEBI:29105"/>
    </ligand>
</feature>
<evidence type="ECO:0000256" key="6">
    <source>
        <dbReference type="ARBA" id="ARBA00023002"/>
    </source>
</evidence>
<evidence type="ECO:0000256" key="5">
    <source>
        <dbReference type="ARBA" id="ARBA00022833"/>
    </source>
</evidence>
<feature type="binding site" evidence="8 12">
    <location>
        <position position="416"/>
    </location>
    <ligand>
        <name>substrate</name>
    </ligand>
</feature>
<feature type="binding site" evidence="8 13">
    <location>
        <position position="255"/>
    </location>
    <ligand>
        <name>Zn(2+)</name>
        <dbReference type="ChEBI" id="CHEBI:29105"/>
    </ligand>
</feature>
<gene>
    <name evidence="8" type="primary">hisD</name>
    <name evidence="16" type="ORF">SAMN02745784_00617</name>
</gene>
<dbReference type="PIRSF" id="PIRSF000099">
    <property type="entry name" value="Histidinol_dh"/>
    <property type="match status" value="1"/>
</dbReference>
<evidence type="ECO:0000256" key="10">
    <source>
        <dbReference type="PIRSR" id="PIRSR000099-1"/>
    </source>
</evidence>
<feature type="binding site" evidence="8 13">
    <location>
        <position position="357"/>
    </location>
    <ligand>
        <name>Zn(2+)</name>
        <dbReference type="ChEBI" id="CHEBI:29105"/>
    </ligand>
</feature>
<evidence type="ECO:0000256" key="13">
    <source>
        <dbReference type="PIRSR" id="PIRSR000099-4"/>
    </source>
</evidence>
<dbReference type="InterPro" id="IPR016161">
    <property type="entry name" value="Ald_DH/histidinol_DH"/>
</dbReference>
<keyword evidence="4 8" id="KW-0479">Metal-binding</keyword>
<keyword evidence="15" id="KW-0175">Coiled coil</keyword>
<feature type="active site" description="Proton acceptor" evidence="8 10">
    <location>
        <position position="323"/>
    </location>
</feature>
<dbReference type="PANTHER" id="PTHR21256:SF2">
    <property type="entry name" value="HISTIDINE BIOSYNTHESIS TRIFUNCTIONAL PROTEIN"/>
    <property type="match status" value="1"/>
</dbReference>
<dbReference type="RefSeq" id="WP_072973045.1">
    <property type="nucleotide sequence ID" value="NZ_FQTY01000002.1"/>
</dbReference>
<dbReference type="Gene3D" id="1.20.5.1300">
    <property type="match status" value="1"/>
</dbReference>
<dbReference type="STRING" id="1123404.SAMN02745784_00617"/>
<dbReference type="InterPro" id="IPR022695">
    <property type="entry name" value="Histidinol_DH_monofunct"/>
</dbReference>
<dbReference type="HAMAP" id="MF_01024">
    <property type="entry name" value="HisD"/>
    <property type="match status" value="1"/>
</dbReference>
<evidence type="ECO:0000256" key="12">
    <source>
        <dbReference type="PIRSR" id="PIRSR000099-3"/>
    </source>
</evidence>
<evidence type="ECO:0000256" key="4">
    <source>
        <dbReference type="ARBA" id="ARBA00022723"/>
    </source>
</evidence>
<reference evidence="17" key="1">
    <citation type="submission" date="2016-11" db="EMBL/GenBank/DDBJ databases">
        <authorList>
            <person name="Varghese N."/>
            <person name="Submissions S."/>
        </authorList>
    </citation>
    <scope>NUCLEOTIDE SEQUENCE [LARGE SCALE GENOMIC DNA]</scope>
    <source>
        <strain evidence="17">DSM 18095</strain>
    </source>
</reference>
<evidence type="ECO:0000256" key="8">
    <source>
        <dbReference type="HAMAP-Rule" id="MF_01024"/>
    </source>
</evidence>
<feature type="active site" description="Proton acceptor" evidence="8 10">
    <location>
        <position position="324"/>
    </location>
</feature>
<dbReference type="GeneID" id="90996527"/>
<feature type="binding site" evidence="8 12">
    <location>
        <position position="357"/>
    </location>
    <ligand>
        <name>substrate</name>
    </ligand>
</feature>
<feature type="binding site" evidence="8 11">
    <location>
        <position position="125"/>
    </location>
    <ligand>
        <name>NAD(+)</name>
        <dbReference type="ChEBI" id="CHEBI:57540"/>
    </ligand>
</feature>
<evidence type="ECO:0000256" key="9">
    <source>
        <dbReference type="PIRNR" id="PIRNR000099"/>
    </source>
</evidence>
<keyword evidence="5 8" id="KW-0862">Zinc</keyword>
<feature type="binding site" evidence="8 13">
    <location>
        <position position="258"/>
    </location>
    <ligand>
        <name>Zn(2+)</name>
        <dbReference type="ChEBI" id="CHEBI:29105"/>
    </ligand>
</feature>
<accession>A0A1M4TCW4</accession>
<comment type="function">
    <text evidence="1 8">Catalyzes the sequential NAD-dependent oxidations of L-histidinol to L-histidinaldehyde and then to L-histidine.</text>
</comment>
<feature type="binding site" evidence="8 11">
    <location>
        <position position="187"/>
    </location>
    <ligand>
        <name>NAD(+)</name>
        <dbReference type="ChEBI" id="CHEBI:57540"/>
    </ligand>
</feature>
<dbReference type="AlphaFoldDB" id="A0A1M4TCW4"/>
<dbReference type="EC" id="1.1.1.23" evidence="3 8"/>
<dbReference type="GO" id="GO:0005829">
    <property type="term" value="C:cytosol"/>
    <property type="evidence" value="ECO:0007669"/>
    <property type="project" value="TreeGrafter"/>
</dbReference>
<evidence type="ECO:0000256" key="7">
    <source>
        <dbReference type="ARBA" id="ARBA00049489"/>
    </source>
</evidence>
<comment type="pathway">
    <text evidence="8">Amino-acid biosynthesis; L-histidine biosynthesis; L-histidine from 5-phospho-alpha-D-ribose 1-diphosphate: step 9/9.</text>
</comment>
<comment type="similarity">
    <text evidence="2 8 9 14">Belongs to the histidinol dehydrogenase family.</text>
</comment>
<evidence type="ECO:0000256" key="1">
    <source>
        <dbReference type="ARBA" id="ARBA00003850"/>
    </source>
</evidence>
<name>A0A1M4TCW4_9FIRM</name>
<comment type="catalytic activity">
    <reaction evidence="7 8">
        <text>L-histidinol + 2 NAD(+) + H2O = L-histidine + 2 NADH + 3 H(+)</text>
        <dbReference type="Rhea" id="RHEA:20641"/>
        <dbReference type="ChEBI" id="CHEBI:15377"/>
        <dbReference type="ChEBI" id="CHEBI:15378"/>
        <dbReference type="ChEBI" id="CHEBI:57540"/>
        <dbReference type="ChEBI" id="CHEBI:57595"/>
        <dbReference type="ChEBI" id="CHEBI:57699"/>
        <dbReference type="ChEBI" id="CHEBI:57945"/>
        <dbReference type="EC" id="1.1.1.23"/>
    </reaction>
</comment>
<dbReference type="FunFam" id="3.40.50.1980:FF:000001">
    <property type="entry name" value="Histidinol dehydrogenase"/>
    <property type="match status" value="1"/>
</dbReference>
<dbReference type="UniPathway" id="UPA00031">
    <property type="reaction ID" value="UER00014"/>
</dbReference>
<keyword evidence="8" id="KW-0368">Histidine biosynthesis</keyword>
<evidence type="ECO:0000256" key="15">
    <source>
        <dbReference type="SAM" id="Coils"/>
    </source>
</evidence>
<feature type="binding site" evidence="8 12">
    <location>
        <position position="324"/>
    </location>
    <ligand>
        <name>substrate</name>
    </ligand>
</feature>
<dbReference type="CDD" id="cd06572">
    <property type="entry name" value="Histidinol_dh"/>
    <property type="match status" value="1"/>
</dbReference>
<evidence type="ECO:0000256" key="11">
    <source>
        <dbReference type="PIRSR" id="PIRSR000099-2"/>
    </source>
</evidence>
<dbReference type="PANTHER" id="PTHR21256">
    <property type="entry name" value="HISTIDINOL DEHYDROGENASE HDH"/>
    <property type="match status" value="1"/>
</dbReference>
<dbReference type="EMBL" id="FQTY01000002">
    <property type="protein sequence ID" value="SHE42326.1"/>
    <property type="molecule type" value="Genomic_DNA"/>
</dbReference>
<feature type="binding site" evidence="8 12">
    <location>
        <position position="255"/>
    </location>
    <ligand>
        <name>substrate</name>
    </ligand>
</feature>
<dbReference type="InterPro" id="IPR012131">
    <property type="entry name" value="Hstdl_DH"/>
</dbReference>
<keyword evidence="8 11" id="KW-0520">NAD</keyword>
<dbReference type="SUPFAM" id="SSF53720">
    <property type="entry name" value="ALDH-like"/>
    <property type="match status" value="1"/>
</dbReference>
<dbReference type="NCBIfam" id="TIGR00069">
    <property type="entry name" value="hisD"/>
    <property type="match status" value="1"/>
</dbReference>
<feature type="binding site" evidence="8 12">
    <location>
        <position position="233"/>
    </location>
    <ligand>
        <name>substrate</name>
    </ligand>
</feature>
<dbReference type="Gene3D" id="3.40.50.1980">
    <property type="entry name" value="Nitrogenase molybdenum iron protein domain"/>
    <property type="match status" value="2"/>
</dbReference>
<organism evidence="16 17">
    <name type="scientific">Tissierella praeacuta DSM 18095</name>
    <dbReference type="NCBI Taxonomy" id="1123404"/>
    <lineage>
        <taxon>Bacteria</taxon>
        <taxon>Bacillati</taxon>
        <taxon>Bacillota</taxon>
        <taxon>Tissierellia</taxon>
        <taxon>Tissierellales</taxon>
        <taxon>Tissierellaceae</taxon>
        <taxon>Tissierella</taxon>
    </lineage>
</organism>
<evidence type="ECO:0000313" key="17">
    <source>
        <dbReference type="Proteomes" id="UP000184114"/>
    </source>
</evidence>
<keyword evidence="8" id="KW-0028">Amino-acid biosynthesis</keyword>
<dbReference type="Proteomes" id="UP000184114">
    <property type="component" value="Unassembled WGS sequence"/>
</dbReference>
<dbReference type="GO" id="GO:0004399">
    <property type="term" value="F:histidinol dehydrogenase activity"/>
    <property type="evidence" value="ECO:0007669"/>
    <property type="project" value="UniProtKB-UniRule"/>
</dbReference>
<dbReference type="PRINTS" id="PR00083">
    <property type="entry name" value="HOLDHDRGNASE"/>
</dbReference>
<dbReference type="Pfam" id="PF00815">
    <property type="entry name" value="Histidinol_dh"/>
    <property type="match status" value="1"/>
</dbReference>
<dbReference type="PROSITE" id="PS00611">
    <property type="entry name" value="HISOL_DEHYDROGENASE"/>
    <property type="match status" value="1"/>
</dbReference>
<evidence type="ECO:0000256" key="2">
    <source>
        <dbReference type="ARBA" id="ARBA00010178"/>
    </source>
</evidence>
<dbReference type="FunFam" id="3.40.50.1980:FF:000026">
    <property type="entry name" value="Histidinol dehydrogenase"/>
    <property type="match status" value="1"/>
</dbReference>
<keyword evidence="17" id="KW-1185">Reference proteome</keyword>
<keyword evidence="6 8" id="KW-0560">Oxidoreductase</keyword>
<comment type="cofactor">
    <cofactor evidence="8 13">
        <name>Zn(2+)</name>
        <dbReference type="ChEBI" id="CHEBI:29105"/>
    </cofactor>
    <text evidence="8 13">Binds 1 zinc ion per subunit.</text>
</comment>
<dbReference type="GO" id="GO:0000105">
    <property type="term" value="P:L-histidine biosynthetic process"/>
    <property type="evidence" value="ECO:0007669"/>
    <property type="project" value="UniProtKB-UniRule"/>
</dbReference>
<protein>
    <recommendedName>
        <fullName evidence="3 8">Histidinol dehydrogenase</fullName>
        <shortName evidence="8">HDH</shortName>
        <ecNumber evidence="3 8">1.1.1.23</ecNumber>
    </recommendedName>
</protein>
<feature type="binding site" evidence="8 12">
    <location>
        <position position="411"/>
    </location>
    <ligand>
        <name>substrate</name>
    </ligand>
</feature>
<evidence type="ECO:0000256" key="3">
    <source>
        <dbReference type="ARBA" id="ARBA00012965"/>
    </source>
</evidence>
<sequence length="427" mass="47479">MEVIKGSDRKEILKRLLSRSKLEIDEINSIVKDILYNTRMKKDKALREYTEKFDGVLLENFLVSEEEIENALKNINRELKEDLIKAAENIKNYHEKQLRKSYFLKEDKNIVLGQIISPLEKVGIYVPGGSASYPSTVLMNALPAKIAGVNEITMISPPNKYGKIKDSILVAAFIAGVNKIYKIGGAQGIAALAFGTETIGKVDKITGPGNIYVTLAKKQVSGYVGIDMLAGPSEIMIIADQWANPKYIAADLISQAEHDKMAASILVTDYEPIIDKVLLELELQIPSLDRKDIIKKSLEDYGIIILTESLEESIEIVNEIAPEHLEILTENPFEIYSNIKNAGAIFLGEYSPEPVGDYFAGTNHTLPTSSTSRFSSSLSVDDFIKKTSLIYYSKEALLESKDSIIRIAEEEGLRGHANSVKIRFEDV</sequence>
<evidence type="ECO:0000256" key="14">
    <source>
        <dbReference type="RuleBase" id="RU004175"/>
    </source>
</evidence>
<feature type="binding site" evidence="8 12">
    <location>
        <position position="258"/>
    </location>
    <ligand>
        <name>substrate</name>
    </ligand>
</feature>
<proteinExistence type="inferred from homology"/>
<feature type="coiled-coil region" evidence="15">
    <location>
        <begin position="58"/>
        <end position="96"/>
    </location>
</feature>
<dbReference type="GO" id="GO:0008270">
    <property type="term" value="F:zinc ion binding"/>
    <property type="evidence" value="ECO:0007669"/>
    <property type="project" value="UniProtKB-UniRule"/>
</dbReference>
<feature type="binding site" evidence="8 11">
    <location>
        <position position="210"/>
    </location>
    <ligand>
        <name>NAD(+)</name>
        <dbReference type="ChEBI" id="CHEBI:57540"/>
    </ligand>
</feature>